<accession>W2S4R3</accession>
<dbReference type="PANTHER" id="PTHR11188:SF17">
    <property type="entry name" value="FI21816P1"/>
    <property type="match status" value="1"/>
</dbReference>
<dbReference type="Gene3D" id="2.60.40.640">
    <property type="match status" value="1"/>
</dbReference>
<evidence type="ECO:0008006" key="5">
    <source>
        <dbReference type="Google" id="ProtNLM"/>
    </source>
</evidence>
<dbReference type="GO" id="GO:0005737">
    <property type="term" value="C:cytoplasm"/>
    <property type="evidence" value="ECO:0007669"/>
    <property type="project" value="TreeGrafter"/>
</dbReference>
<keyword evidence="4" id="KW-1185">Reference proteome</keyword>
<sequence length="568" mass="62786">MPRARFRNADGLDVTFAPGTPTVLYPGETLSGSISLSSIDDSVSIGSVVVTFYGRAKCKIYQSYGQSSAWYRSRATFFNIEQELFKSDYTYGPGERSWPFSIQLPFVADETQLTGKKKDRFKPHSSYLSTDDIDVVEQEMPPPMYHYHGMFGRACWAYVEYVLEATVTEAKGTHTFRGPKSRTSVRPINFQPARREEVLTDWAMDAWKKQLVLKSSRLSDAGDSLAPTTSTGADGARLSPQPSNDPVARTTSRGNSPLRSLFSGLSVSSSSTPRLTLNCTVSFPTALQVYHPDPIPFHLTVTPDFNSQSTTLDPAALPTIRIKSFDFRVMCTTMTRAQHLVLPQEDQKTVAIILAKDVGLNQTIQLTAPTTLGTSDKDKPAFTTTAGSDSNAINLSTLHPLHLTSAKLGRLHEPILNPTFTTYNVARQFGLRWSIELEIVTPQKTFTEKLRGEVPRGGVTVRGIPDSLRTQVVANVDGAGDLVDYEELEQGIRHPRDDDDEDDDEGSEGRGVDEKKGLKGLLRRPHDGGRVKKEKGKDKEKEEYAREDRVRAEGQDGGGGEQLPKYEA</sequence>
<evidence type="ECO:0000313" key="3">
    <source>
        <dbReference type="EMBL" id="ETN43691.1"/>
    </source>
</evidence>
<feature type="compositionally biased region" description="Basic and acidic residues" evidence="2">
    <location>
        <begin position="524"/>
        <end position="554"/>
    </location>
</feature>
<reference evidence="3 4" key="1">
    <citation type="submission" date="2013-03" db="EMBL/GenBank/DDBJ databases">
        <title>The Genome Sequence of Phialophora europaea CBS 101466.</title>
        <authorList>
            <consortium name="The Broad Institute Genomics Platform"/>
            <person name="Cuomo C."/>
            <person name="de Hoog S."/>
            <person name="Gorbushina A."/>
            <person name="Walker B."/>
            <person name="Young S.K."/>
            <person name="Zeng Q."/>
            <person name="Gargeya S."/>
            <person name="Fitzgerald M."/>
            <person name="Haas B."/>
            <person name="Abouelleil A."/>
            <person name="Allen A.W."/>
            <person name="Alvarado L."/>
            <person name="Arachchi H.M."/>
            <person name="Berlin A.M."/>
            <person name="Chapman S.B."/>
            <person name="Gainer-Dewar J."/>
            <person name="Goldberg J."/>
            <person name="Griggs A."/>
            <person name="Gujja S."/>
            <person name="Hansen M."/>
            <person name="Howarth C."/>
            <person name="Imamovic A."/>
            <person name="Ireland A."/>
            <person name="Larimer J."/>
            <person name="McCowan C."/>
            <person name="Murphy C."/>
            <person name="Pearson M."/>
            <person name="Poon T.W."/>
            <person name="Priest M."/>
            <person name="Roberts A."/>
            <person name="Saif S."/>
            <person name="Shea T."/>
            <person name="Sisk P."/>
            <person name="Sykes S."/>
            <person name="Wortman J."/>
            <person name="Nusbaum C."/>
            <person name="Birren B."/>
        </authorList>
    </citation>
    <scope>NUCLEOTIDE SEQUENCE [LARGE SCALE GENOMIC DNA]</scope>
    <source>
        <strain evidence="3 4">CBS 101466</strain>
    </source>
</reference>
<dbReference type="InParanoid" id="W2S4R3"/>
<dbReference type="GeneID" id="19970189"/>
<feature type="compositionally biased region" description="Basic and acidic residues" evidence="2">
    <location>
        <begin position="507"/>
        <end position="517"/>
    </location>
</feature>
<dbReference type="RefSeq" id="XP_008715427.1">
    <property type="nucleotide sequence ID" value="XM_008717205.1"/>
</dbReference>
<feature type="region of interest" description="Disordered" evidence="2">
    <location>
        <begin position="484"/>
        <end position="568"/>
    </location>
</feature>
<dbReference type="AlphaFoldDB" id="W2S4R3"/>
<dbReference type="InterPro" id="IPR014752">
    <property type="entry name" value="Arrestin-like_C"/>
</dbReference>
<protein>
    <recommendedName>
        <fullName evidence="5">Arrestin-like N-terminal domain-containing protein</fullName>
    </recommendedName>
</protein>
<dbReference type="HOGENOM" id="CLU_479803_0_0_1"/>
<gene>
    <name evidence="3" type="ORF">HMPREF1541_02850</name>
</gene>
<evidence type="ECO:0000256" key="1">
    <source>
        <dbReference type="ARBA" id="ARBA00005298"/>
    </source>
</evidence>
<dbReference type="Proteomes" id="UP000030752">
    <property type="component" value="Unassembled WGS sequence"/>
</dbReference>
<feature type="region of interest" description="Disordered" evidence="2">
    <location>
        <begin position="220"/>
        <end position="256"/>
    </location>
</feature>
<dbReference type="EMBL" id="KB822718">
    <property type="protein sequence ID" value="ETN43691.1"/>
    <property type="molecule type" value="Genomic_DNA"/>
</dbReference>
<proteinExistence type="inferred from homology"/>
<dbReference type="InterPro" id="IPR050357">
    <property type="entry name" value="Arrestin_domain-protein"/>
</dbReference>
<name>W2S4R3_CYPE1</name>
<dbReference type="eggNOG" id="ENOG502SUDG">
    <property type="taxonomic scope" value="Eukaryota"/>
</dbReference>
<evidence type="ECO:0000256" key="2">
    <source>
        <dbReference type="SAM" id="MobiDB-lite"/>
    </source>
</evidence>
<dbReference type="PANTHER" id="PTHR11188">
    <property type="entry name" value="ARRESTIN DOMAIN CONTAINING PROTEIN"/>
    <property type="match status" value="1"/>
</dbReference>
<comment type="similarity">
    <text evidence="1">Belongs to the arrestin family.</text>
</comment>
<feature type="compositionally biased region" description="Polar residues" evidence="2">
    <location>
        <begin position="240"/>
        <end position="256"/>
    </location>
</feature>
<evidence type="ECO:0000313" key="4">
    <source>
        <dbReference type="Proteomes" id="UP000030752"/>
    </source>
</evidence>
<organism evidence="3 4">
    <name type="scientific">Cyphellophora europaea (strain CBS 101466)</name>
    <name type="common">Phialophora europaea</name>
    <dbReference type="NCBI Taxonomy" id="1220924"/>
    <lineage>
        <taxon>Eukaryota</taxon>
        <taxon>Fungi</taxon>
        <taxon>Dikarya</taxon>
        <taxon>Ascomycota</taxon>
        <taxon>Pezizomycotina</taxon>
        <taxon>Eurotiomycetes</taxon>
        <taxon>Chaetothyriomycetidae</taxon>
        <taxon>Chaetothyriales</taxon>
        <taxon>Cyphellophoraceae</taxon>
        <taxon>Cyphellophora</taxon>
    </lineage>
</organism>
<dbReference type="OrthoDB" id="2333384at2759"/>
<dbReference type="VEuPathDB" id="FungiDB:HMPREF1541_02850"/>
<dbReference type="GO" id="GO:0015031">
    <property type="term" value="P:protein transport"/>
    <property type="evidence" value="ECO:0007669"/>
    <property type="project" value="TreeGrafter"/>
</dbReference>